<gene>
    <name evidence="2" type="ORF">MWH18_13610</name>
</gene>
<keyword evidence="1" id="KW-1133">Transmembrane helix</keyword>
<name>A0AAE9S9D4_ACIPI</name>
<reference evidence="2" key="1">
    <citation type="submission" date="2022-04" db="EMBL/GenBank/DDBJ databases">
        <title>Emergence of ST220 Acinetobacter pittii strain in bloodstream infection, which co-producing chromosomal NDM-1 and OXA-820 carbapenemases.</title>
        <authorList>
            <person name="Tian C."/>
            <person name="Xing M."/>
            <person name="Fu L."/>
            <person name="Xia D."/>
        </authorList>
    </citation>
    <scope>NUCLEOTIDE SEQUENCE</scope>
    <source>
        <strain evidence="2">TCM</strain>
    </source>
</reference>
<dbReference type="RefSeq" id="WP_017400026.1">
    <property type="nucleotide sequence ID" value="NZ_CP029610.1"/>
</dbReference>
<dbReference type="EMBL" id="CP095407">
    <property type="protein sequence ID" value="USU93387.1"/>
    <property type="molecule type" value="Genomic_DNA"/>
</dbReference>
<keyword evidence="1" id="KW-0812">Transmembrane</keyword>
<protein>
    <recommendedName>
        <fullName evidence="4">Lipoprotein</fullName>
    </recommendedName>
</protein>
<proteinExistence type="predicted"/>
<accession>A0AAE9S9D4</accession>
<keyword evidence="1" id="KW-0472">Membrane</keyword>
<dbReference type="PROSITE" id="PS51257">
    <property type="entry name" value="PROKAR_LIPOPROTEIN"/>
    <property type="match status" value="1"/>
</dbReference>
<feature type="transmembrane region" description="Helical" evidence="1">
    <location>
        <begin position="34"/>
        <end position="52"/>
    </location>
</feature>
<sequence>MKKFKIICTLIFSFLFFLSCSIFFKHQFNIDGDYLSAFSTIVAATAAFYFYTDWKDEHKFNLLKQHQDYLKIKGAKLLEHFRKSQVLFATIEGSTVQEGEKKWIDACVEIRLFSLELTNIQKSLLEYKSCLSTFDSNEILEKHRDRLEKYSTRISQINDEFVSKLPFYTISTSPQCSDVLESWRDSIIKFDFFCSVEMSDFYFKYLKTK</sequence>
<evidence type="ECO:0008006" key="4">
    <source>
        <dbReference type="Google" id="ProtNLM"/>
    </source>
</evidence>
<dbReference type="AlphaFoldDB" id="A0AAE9S9D4"/>
<dbReference type="Proteomes" id="UP001055514">
    <property type="component" value="Chromosome"/>
</dbReference>
<evidence type="ECO:0000313" key="2">
    <source>
        <dbReference type="EMBL" id="USU93387.1"/>
    </source>
</evidence>
<evidence type="ECO:0000256" key="1">
    <source>
        <dbReference type="SAM" id="Phobius"/>
    </source>
</evidence>
<organism evidence="2 3">
    <name type="scientific">Acinetobacter pittii</name>
    <name type="common">Acinetobacter genomosp. 3</name>
    <dbReference type="NCBI Taxonomy" id="48296"/>
    <lineage>
        <taxon>Bacteria</taxon>
        <taxon>Pseudomonadati</taxon>
        <taxon>Pseudomonadota</taxon>
        <taxon>Gammaproteobacteria</taxon>
        <taxon>Moraxellales</taxon>
        <taxon>Moraxellaceae</taxon>
        <taxon>Acinetobacter</taxon>
        <taxon>Acinetobacter calcoaceticus/baumannii complex</taxon>
    </lineage>
</organism>
<evidence type="ECO:0000313" key="3">
    <source>
        <dbReference type="Proteomes" id="UP001055514"/>
    </source>
</evidence>